<evidence type="ECO:0000256" key="6">
    <source>
        <dbReference type="ARBA" id="ARBA00022692"/>
    </source>
</evidence>
<keyword evidence="9 15" id="KW-0067">ATP-binding</keyword>
<dbReference type="InterPro" id="IPR023299">
    <property type="entry name" value="ATPase_P-typ_cyto_dom_N"/>
</dbReference>
<dbReference type="Pfam" id="PF00702">
    <property type="entry name" value="Hydrolase"/>
    <property type="match status" value="1"/>
</dbReference>
<dbReference type="SUPFAM" id="SSF56784">
    <property type="entry name" value="HAD-like"/>
    <property type="match status" value="1"/>
</dbReference>
<dbReference type="SUPFAM" id="SSF55008">
    <property type="entry name" value="HMA, heavy metal-associated domain"/>
    <property type="match status" value="1"/>
</dbReference>
<dbReference type="GO" id="GO:0005886">
    <property type="term" value="C:plasma membrane"/>
    <property type="evidence" value="ECO:0007669"/>
    <property type="project" value="UniProtKB-SubCell"/>
</dbReference>
<dbReference type="CDD" id="cd00371">
    <property type="entry name" value="HMA"/>
    <property type="match status" value="1"/>
</dbReference>
<sequence>MAATAPFSVDAESEIQQEQAQQSMILMVEGMRCASCAIAVEARLKKQLNVSDAAVNFAADIAMISWQGDKPDINHLKRAVARLGYQLHTSLCPERSARLAEKMRKQLQLRLAVAVVFGMWSMMPAILLYLAPMGAVEPEFMWPLALASGLFAVPVLLYSGSHFYRVGWRTLIAGSPGLDSLITLAVWAAVLISVWQLYLGLAHVYFDAAVMLITFQLVARLLDTSVRRRASEVVRRYFQDMPDKVAVQDEAGNISQQAASSVRLSQRIILMNGQQLALDGVVQSGTGQADLSLLTGEHEPQTLIVGDELLAGCNLIEGELTLIVTATLGERRIDRLSHSINKVLSRKTALQQLTDRIARLLIPIILVAAGLAVLLAWFQGAEFTSAIGRGVAVLIVSCPCALSLAIPLVITMGHARMINTGIILRDPAALETAADVKVVVFDKTGTLTTDTPSIKQLLPASGWSEQDLLQLGLNVLYEGAHPVAKGLVASVTNTAMAEQVTPNTQGERETIVGQGTYWRGEHGTALAGRASWLLAQGIPMPELIDSGMQVHLAFQGQYAGSISFQETLRLEALPTITSLQQQGYAIYLLSGDSKQACHDLASRLGIAATQVLSERSPEQKHRFIEALERKDKVAFVGDGLNDGLALAGAGLGIAVGQANSATGMAAAVYLPDGVQQVPTTLKLAKRARKLMYENLFWALAYNSCVIPLAIFGWIHPVIAAVAMSLSSLCVLLNSVRMQGKAPTQGKKT</sequence>
<evidence type="ECO:0000256" key="3">
    <source>
        <dbReference type="ARBA" id="ARBA00022448"/>
    </source>
</evidence>
<gene>
    <name evidence="17" type="ORF">CBP31_14880</name>
</gene>
<evidence type="ECO:0000313" key="17">
    <source>
        <dbReference type="EMBL" id="ART83760.1"/>
    </source>
</evidence>
<dbReference type="PRINTS" id="PR00119">
    <property type="entry name" value="CATATPASE"/>
</dbReference>
<accession>A0A1Y0D872</accession>
<feature type="transmembrane region" description="Helical" evidence="15">
    <location>
        <begin position="181"/>
        <end position="198"/>
    </location>
</feature>
<dbReference type="PROSITE" id="PS01047">
    <property type="entry name" value="HMA_1"/>
    <property type="match status" value="1"/>
</dbReference>
<dbReference type="Gene3D" id="3.40.1110.10">
    <property type="entry name" value="Calcium-transporting ATPase, cytoplasmic domain N"/>
    <property type="match status" value="1"/>
</dbReference>
<feature type="transmembrane region" description="Helical" evidence="15">
    <location>
        <begin position="357"/>
        <end position="378"/>
    </location>
</feature>
<comment type="similarity">
    <text evidence="2 15">Belongs to the cation transport ATPase (P-type) (TC 3.A.3) family. Type IB subfamily.</text>
</comment>
<dbReference type="PROSITE" id="PS00154">
    <property type="entry name" value="ATPASE_E1_E2"/>
    <property type="match status" value="1"/>
</dbReference>
<feature type="transmembrane region" description="Helical" evidence="15">
    <location>
        <begin position="720"/>
        <end position="737"/>
    </location>
</feature>
<keyword evidence="8 15" id="KW-0547">Nucleotide-binding</keyword>
<comment type="subcellular location">
    <subcellularLocation>
        <location evidence="1">Cell membrane</location>
        <topology evidence="1">Multi-pass membrane protein</topology>
    </subcellularLocation>
</comment>
<evidence type="ECO:0000256" key="15">
    <source>
        <dbReference type="RuleBase" id="RU362081"/>
    </source>
</evidence>
<name>A0A1Y0D872_9GAMM</name>
<dbReference type="AlphaFoldDB" id="A0A1Y0D872"/>
<keyword evidence="6 15" id="KW-0812">Transmembrane</keyword>
<feature type="transmembrane region" description="Helical" evidence="15">
    <location>
        <begin position="695"/>
        <end position="714"/>
    </location>
</feature>
<evidence type="ECO:0000256" key="13">
    <source>
        <dbReference type="ARBA" id="ARBA00023065"/>
    </source>
</evidence>
<feature type="transmembrane region" description="Helical" evidence="15">
    <location>
        <begin position="140"/>
        <end position="160"/>
    </location>
</feature>
<evidence type="ECO:0000256" key="10">
    <source>
        <dbReference type="ARBA" id="ARBA00022842"/>
    </source>
</evidence>
<keyword evidence="12 15" id="KW-1133">Transmembrane helix</keyword>
<dbReference type="GO" id="GO:0055070">
    <property type="term" value="P:copper ion homeostasis"/>
    <property type="evidence" value="ECO:0007669"/>
    <property type="project" value="TreeGrafter"/>
</dbReference>
<keyword evidence="13" id="KW-0406">Ion transport</keyword>
<dbReference type="GO" id="GO:0043682">
    <property type="term" value="F:P-type divalent copper transporter activity"/>
    <property type="evidence" value="ECO:0007669"/>
    <property type="project" value="TreeGrafter"/>
</dbReference>
<dbReference type="InterPro" id="IPR001757">
    <property type="entry name" value="P_typ_ATPase"/>
</dbReference>
<evidence type="ECO:0000313" key="18">
    <source>
        <dbReference type="Proteomes" id="UP000243937"/>
    </source>
</evidence>
<evidence type="ECO:0000256" key="5">
    <source>
        <dbReference type="ARBA" id="ARBA00022553"/>
    </source>
</evidence>
<dbReference type="Gene3D" id="2.70.150.10">
    <property type="entry name" value="Calcium-transporting ATPase, cytoplasmic transduction domain A"/>
    <property type="match status" value="1"/>
</dbReference>
<dbReference type="InterPro" id="IPR017969">
    <property type="entry name" value="Heavy-metal-associated_CS"/>
</dbReference>
<feature type="domain" description="HMA" evidence="16">
    <location>
        <begin position="22"/>
        <end position="88"/>
    </location>
</feature>
<reference evidence="17 18" key="1">
    <citation type="journal article" date="2014" name="Int. J. Syst. Evol. Microbiol.">
        <title>Oceanisphaera profunda sp. nov., a marine bacterium isolated from deep-sea sediment, and emended description of the genus Oceanisphaera.</title>
        <authorList>
            <person name="Xu Z."/>
            <person name="Zhang X.Y."/>
            <person name="Su H.N."/>
            <person name="Yu Z.C."/>
            <person name="Liu C."/>
            <person name="Li H."/>
            <person name="Chen X.L."/>
            <person name="Song X.Y."/>
            <person name="Xie B.B."/>
            <person name="Qin Q.L."/>
            <person name="Zhou B.C."/>
            <person name="Shi M."/>
            <person name="Huang Y."/>
            <person name="Zhang Y.Z."/>
        </authorList>
    </citation>
    <scope>NUCLEOTIDE SEQUENCE [LARGE SCALE GENOMIC DNA]</scope>
    <source>
        <strain evidence="17 18">SM1222</strain>
    </source>
</reference>
<dbReference type="PANTHER" id="PTHR43520">
    <property type="entry name" value="ATP7, ISOFORM B"/>
    <property type="match status" value="1"/>
</dbReference>
<dbReference type="InterPro" id="IPR059000">
    <property type="entry name" value="ATPase_P-type_domA"/>
</dbReference>
<evidence type="ECO:0000259" key="16">
    <source>
        <dbReference type="PROSITE" id="PS50846"/>
    </source>
</evidence>
<proteinExistence type="inferred from homology"/>
<dbReference type="NCBIfam" id="TIGR01494">
    <property type="entry name" value="ATPase_P-type"/>
    <property type="match status" value="1"/>
</dbReference>
<feature type="transmembrane region" description="Helical" evidence="15">
    <location>
        <begin position="204"/>
        <end position="222"/>
    </location>
</feature>
<dbReference type="InterPro" id="IPR027256">
    <property type="entry name" value="P-typ_ATPase_IB"/>
</dbReference>
<dbReference type="GO" id="GO:0016887">
    <property type="term" value="F:ATP hydrolysis activity"/>
    <property type="evidence" value="ECO:0007669"/>
    <property type="project" value="InterPro"/>
</dbReference>
<evidence type="ECO:0000256" key="7">
    <source>
        <dbReference type="ARBA" id="ARBA00022723"/>
    </source>
</evidence>
<evidence type="ECO:0000256" key="4">
    <source>
        <dbReference type="ARBA" id="ARBA00022475"/>
    </source>
</evidence>
<dbReference type="KEGG" id="opf:CBP31_14880"/>
<keyword evidence="5" id="KW-0597">Phosphoprotein</keyword>
<evidence type="ECO:0000256" key="11">
    <source>
        <dbReference type="ARBA" id="ARBA00022967"/>
    </source>
</evidence>
<dbReference type="Gene3D" id="3.30.70.100">
    <property type="match status" value="1"/>
</dbReference>
<dbReference type="InterPro" id="IPR008250">
    <property type="entry name" value="ATPase_P-typ_transduc_dom_A_sf"/>
</dbReference>
<dbReference type="InterPro" id="IPR023298">
    <property type="entry name" value="ATPase_P-typ_TM_dom_sf"/>
</dbReference>
<protein>
    <submittedName>
        <fullName evidence="17">Heavy metal translocating P-type ATPase</fullName>
    </submittedName>
</protein>
<dbReference type="PANTHER" id="PTHR43520:SF5">
    <property type="entry name" value="CATION-TRANSPORTING P-TYPE ATPASE-RELATED"/>
    <property type="match status" value="1"/>
</dbReference>
<dbReference type="InterPro" id="IPR018303">
    <property type="entry name" value="ATPase_P-typ_P_site"/>
</dbReference>
<feature type="transmembrane region" description="Helical" evidence="15">
    <location>
        <begin position="111"/>
        <end position="134"/>
    </location>
</feature>
<evidence type="ECO:0000256" key="12">
    <source>
        <dbReference type="ARBA" id="ARBA00022989"/>
    </source>
</evidence>
<keyword evidence="11" id="KW-1278">Translocase</keyword>
<dbReference type="Pfam" id="PF00403">
    <property type="entry name" value="HMA"/>
    <property type="match status" value="1"/>
</dbReference>
<dbReference type="InterPro" id="IPR006121">
    <property type="entry name" value="HMA_dom"/>
</dbReference>
<dbReference type="Pfam" id="PF00122">
    <property type="entry name" value="E1-E2_ATPase"/>
    <property type="match status" value="1"/>
</dbReference>
<evidence type="ECO:0000256" key="8">
    <source>
        <dbReference type="ARBA" id="ARBA00022741"/>
    </source>
</evidence>
<dbReference type="GO" id="GO:0005507">
    <property type="term" value="F:copper ion binding"/>
    <property type="evidence" value="ECO:0007669"/>
    <property type="project" value="TreeGrafter"/>
</dbReference>
<dbReference type="Proteomes" id="UP000243937">
    <property type="component" value="Chromosome"/>
</dbReference>
<keyword evidence="3" id="KW-0813">Transport</keyword>
<keyword evidence="7 15" id="KW-0479">Metal-binding</keyword>
<organism evidence="17 18">
    <name type="scientific">Oceanisphaera profunda</name>
    <dbReference type="NCBI Taxonomy" id="1416627"/>
    <lineage>
        <taxon>Bacteria</taxon>
        <taxon>Pseudomonadati</taxon>
        <taxon>Pseudomonadota</taxon>
        <taxon>Gammaproteobacteria</taxon>
        <taxon>Aeromonadales</taxon>
        <taxon>Aeromonadaceae</taxon>
        <taxon>Oceanisphaera</taxon>
    </lineage>
</organism>
<evidence type="ECO:0000256" key="1">
    <source>
        <dbReference type="ARBA" id="ARBA00004651"/>
    </source>
</evidence>
<dbReference type="GO" id="GO:0005524">
    <property type="term" value="F:ATP binding"/>
    <property type="evidence" value="ECO:0007669"/>
    <property type="project" value="UniProtKB-UniRule"/>
</dbReference>
<dbReference type="PROSITE" id="PS50846">
    <property type="entry name" value="HMA_2"/>
    <property type="match status" value="1"/>
</dbReference>
<dbReference type="Gene3D" id="3.40.50.1000">
    <property type="entry name" value="HAD superfamily/HAD-like"/>
    <property type="match status" value="1"/>
</dbReference>
<dbReference type="InterPro" id="IPR036412">
    <property type="entry name" value="HAD-like_sf"/>
</dbReference>
<dbReference type="InterPro" id="IPR036163">
    <property type="entry name" value="HMA_dom_sf"/>
</dbReference>
<feature type="transmembrane region" description="Helical" evidence="15">
    <location>
        <begin position="390"/>
        <end position="410"/>
    </location>
</feature>
<dbReference type="InterPro" id="IPR023214">
    <property type="entry name" value="HAD_sf"/>
</dbReference>
<dbReference type="SUPFAM" id="SSF81665">
    <property type="entry name" value="Calcium ATPase, transmembrane domain M"/>
    <property type="match status" value="1"/>
</dbReference>
<keyword evidence="14 15" id="KW-0472">Membrane</keyword>
<evidence type="ECO:0000256" key="9">
    <source>
        <dbReference type="ARBA" id="ARBA00022840"/>
    </source>
</evidence>
<keyword evidence="4 15" id="KW-1003">Cell membrane</keyword>
<evidence type="ECO:0000256" key="14">
    <source>
        <dbReference type="ARBA" id="ARBA00023136"/>
    </source>
</evidence>
<keyword evidence="10" id="KW-0460">Magnesium</keyword>
<dbReference type="OrthoDB" id="9814270at2"/>
<keyword evidence="18" id="KW-1185">Reference proteome</keyword>
<evidence type="ECO:0000256" key="2">
    <source>
        <dbReference type="ARBA" id="ARBA00006024"/>
    </source>
</evidence>
<dbReference type="NCBIfam" id="TIGR01525">
    <property type="entry name" value="ATPase-IB_hvy"/>
    <property type="match status" value="1"/>
</dbReference>
<dbReference type="SUPFAM" id="SSF81653">
    <property type="entry name" value="Calcium ATPase, transduction domain A"/>
    <property type="match status" value="1"/>
</dbReference>
<dbReference type="EMBL" id="CP021377">
    <property type="protein sequence ID" value="ART83760.1"/>
    <property type="molecule type" value="Genomic_DNA"/>
</dbReference>